<name>A0A2Z4LLU3_9BACT</name>
<dbReference type="GO" id="GO:0006412">
    <property type="term" value="P:translation"/>
    <property type="evidence" value="ECO:0007669"/>
    <property type="project" value="UniProtKB-UniRule"/>
</dbReference>
<dbReference type="Proteomes" id="UP000249865">
    <property type="component" value="Chromosome"/>
</dbReference>
<evidence type="ECO:0000256" key="5">
    <source>
        <dbReference type="ARBA" id="ARBA00023274"/>
    </source>
</evidence>
<dbReference type="HAMAP" id="MF_01337_B">
    <property type="entry name" value="Ribosomal_uL18_B"/>
    <property type="match status" value="1"/>
</dbReference>
<dbReference type="RefSeq" id="WP_029330414.1">
    <property type="nucleotide sequence ID" value="NZ_CP030103.1"/>
</dbReference>
<keyword evidence="9" id="KW-1185">Reference proteome</keyword>
<comment type="function">
    <text evidence="7">This is one of the proteins that bind and probably mediate the attachment of the 5S RNA into the large ribosomal subunit, where it forms part of the central protuberance.</text>
</comment>
<reference evidence="9" key="1">
    <citation type="submission" date="2018-06" db="EMBL/GenBank/DDBJ databases">
        <title>Complete genome sequences of Mycoplasma anatis, M. anseris and M. cloacale type strains.</title>
        <authorList>
            <person name="Grozner D."/>
            <person name="Forro B."/>
            <person name="Sulyok K.M."/>
            <person name="Marton S."/>
            <person name="Kreizinger Z."/>
            <person name="Banyai K."/>
            <person name="Gyuranecz M."/>
        </authorList>
    </citation>
    <scope>NUCLEOTIDE SEQUENCE [LARGE SCALE GENOMIC DNA]</scope>
    <source>
        <strain evidence="9">NCTC 10199</strain>
    </source>
</reference>
<sequence>MLSRNLKRKAKHLKIRNKLAQGSAETPRVCVYKSLHNFYAQAVNDATHTTLVSSSTHNLPSDIKGNNIASVKLVAKEFAQLLKAKKITKIVFDRSGYIYHGKLAAFCEVLREEGIKF</sequence>
<protein>
    <recommendedName>
        <fullName evidence="6 7">Large ribosomal subunit protein uL18</fullName>
    </recommendedName>
</protein>
<comment type="subunit">
    <text evidence="7">Part of the 50S ribosomal subunit; part of the 5S rRNA/L5/L18/L25 subcomplex. Contacts the 5S and 23S rRNAs.</text>
</comment>
<dbReference type="Gene3D" id="3.30.420.100">
    <property type="match status" value="1"/>
</dbReference>
<comment type="similarity">
    <text evidence="1 7">Belongs to the universal ribosomal protein uL18 family.</text>
</comment>
<dbReference type="InterPro" id="IPR004389">
    <property type="entry name" value="Ribosomal_uL18_bac-type"/>
</dbReference>
<evidence type="ECO:0000256" key="3">
    <source>
        <dbReference type="ARBA" id="ARBA00022884"/>
    </source>
</evidence>
<evidence type="ECO:0000256" key="2">
    <source>
        <dbReference type="ARBA" id="ARBA00022730"/>
    </source>
</evidence>
<evidence type="ECO:0000256" key="4">
    <source>
        <dbReference type="ARBA" id="ARBA00022980"/>
    </source>
</evidence>
<dbReference type="GO" id="GO:0003735">
    <property type="term" value="F:structural constituent of ribosome"/>
    <property type="evidence" value="ECO:0007669"/>
    <property type="project" value="InterPro"/>
</dbReference>
<keyword evidence="5 7" id="KW-0687">Ribonucleoprotein</keyword>
<dbReference type="Pfam" id="PF00861">
    <property type="entry name" value="Ribosomal_L18p"/>
    <property type="match status" value="1"/>
</dbReference>
<dbReference type="InterPro" id="IPR057268">
    <property type="entry name" value="Ribosomal_L18"/>
</dbReference>
<dbReference type="SUPFAM" id="SSF53137">
    <property type="entry name" value="Translational machinery components"/>
    <property type="match status" value="1"/>
</dbReference>
<dbReference type="PANTHER" id="PTHR12899:SF3">
    <property type="entry name" value="LARGE RIBOSOMAL SUBUNIT PROTEIN UL18M"/>
    <property type="match status" value="1"/>
</dbReference>
<dbReference type="KEGG" id="mclo:DK849_01310"/>
<dbReference type="GO" id="GO:0022625">
    <property type="term" value="C:cytosolic large ribosomal subunit"/>
    <property type="evidence" value="ECO:0007669"/>
    <property type="project" value="TreeGrafter"/>
</dbReference>
<dbReference type="InterPro" id="IPR005484">
    <property type="entry name" value="Ribosomal_uL18_bac/plant/anim"/>
</dbReference>
<evidence type="ECO:0000256" key="1">
    <source>
        <dbReference type="ARBA" id="ARBA00007116"/>
    </source>
</evidence>
<evidence type="ECO:0000313" key="8">
    <source>
        <dbReference type="EMBL" id="AWX42713.1"/>
    </source>
</evidence>
<dbReference type="CDD" id="cd00432">
    <property type="entry name" value="Ribosomal_L18_L5e"/>
    <property type="match status" value="1"/>
</dbReference>
<evidence type="ECO:0000256" key="7">
    <source>
        <dbReference type="HAMAP-Rule" id="MF_01337"/>
    </source>
</evidence>
<evidence type="ECO:0000256" key="6">
    <source>
        <dbReference type="ARBA" id="ARBA00035197"/>
    </source>
</evidence>
<keyword evidence="4 7" id="KW-0689">Ribosomal protein</keyword>
<evidence type="ECO:0000313" key="9">
    <source>
        <dbReference type="Proteomes" id="UP000249865"/>
    </source>
</evidence>
<dbReference type="AlphaFoldDB" id="A0A2Z4LLU3"/>
<dbReference type="EMBL" id="CP030103">
    <property type="protein sequence ID" value="AWX42713.1"/>
    <property type="molecule type" value="Genomic_DNA"/>
</dbReference>
<organism evidence="8 9">
    <name type="scientific">Metamycoplasma cloacale</name>
    <dbReference type="NCBI Taxonomy" id="92401"/>
    <lineage>
        <taxon>Bacteria</taxon>
        <taxon>Bacillati</taxon>
        <taxon>Mycoplasmatota</taxon>
        <taxon>Mycoplasmoidales</taxon>
        <taxon>Metamycoplasmataceae</taxon>
        <taxon>Metamycoplasma</taxon>
    </lineage>
</organism>
<dbReference type="GO" id="GO:0008097">
    <property type="term" value="F:5S rRNA binding"/>
    <property type="evidence" value="ECO:0007669"/>
    <property type="project" value="TreeGrafter"/>
</dbReference>
<dbReference type="OrthoDB" id="9810939at2"/>
<keyword evidence="2 7" id="KW-0699">rRNA-binding</keyword>
<dbReference type="PANTHER" id="PTHR12899">
    <property type="entry name" value="39S RIBOSOMAL PROTEIN L18, MITOCHONDRIAL"/>
    <property type="match status" value="1"/>
</dbReference>
<gene>
    <name evidence="7" type="primary">rplR</name>
    <name evidence="8" type="ORF">DK849_01310</name>
</gene>
<keyword evidence="3 7" id="KW-0694">RNA-binding</keyword>
<accession>A0A2Z4LLU3</accession>
<proteinExistence type="inferred from homology"/>
<dbReference type="NCBIfam" id="TIGR00060">
    <property type="entry name" value="L18_bact"/>
    <property type="match status" value="1"/>
</dbReference>